<dbReference type="PROSITE" id="PS00648">
    <property type="entry name" value="RIBONUCLEASE_P"/>
    <property type="match status" value="1"/>
</dbReference>
<dbReference type="InterPro" id="IPR014721">
    <property type="entry name" value="Ribsml_uS5_D2-typ_fold_subgr"/>
</dbReference>
<comment type="catalytic activity">
    <reaction evidence="7">
        <text>Endonucleolytic cleavage of RNA, removing 5'-extranucleotides from tRNA precursor.</text>
        <dbReference type="EC" id="3.1.26.5"/>
    </reaction>
</comment>
<organism evidence="9 10">
    <name type="scientific">Draconibacterium sediminis</name>
    <dbReference type="NCBI Taxonomy" id="1544798"/>
    <lineage>
        <taxon>Bacteria</taxon>
        <taxon>Pseudomonadati</taxon>
        <taxon>Bacteroidota</taxon>
        <taxon>Bacteroidia</taxon>
        <taxon>Marinilabiliales</taxon>
        <taxon>Prolixibacteraceae</taxon>
        <taxon>Draconibacterium</taxon>
    </lineage>
</organism>
<keyword evidence="5 7" id="KW-0378">Hydrolase</keyword>
<keyword evidence="4 7" id="KW-0255">Endonuclease</keyword>
<dbReference type="OrthoDB" id="1524972at2"/>
<accession>A0A0D8J7L1</accession>
<dbReference type="Gene3D" id="3.30.230.10">
    <property type="match status" value="1"/>
</dbReference>
<dbReference type="AlphaFoldDB" id="A0A0D8J7L1"/>
<keyword evidence="2 7" id="KW-0819">tRNA processing</keyword>
<dbReference type="HAMAP" id="MF_00227">
    <property type="entry name" value="RNase_P"/>
    <property type="match status" value="1"/>
</dbReference>
<dbReference type="GO" id="GO:0042781">
    <property type="term" value="F:3'-tRNA processing endoribonuclease activity"/>
    <property type="evidence" value="ECO:0007669"/>
    <property type="project" value="TreeGrafter"/>
</dbReference>
<keyword evidence="6 7" id="KW-0694">RNA-binding</keyword>
<dbReference type="PATRIC" id="fig|1544798.3.peg.3319"/>
<dbReference type="NCBIfam" id="TIGR00188">
    <property type="entry name" value="rnpA"/>
    <property type="match status" value="1"/>
</dbReference>
<evidence type="ECO:0000256" key="7">
    <source>
        <dbReference type="HAMAP-Rule" id="MF_00227"/>
    </source>
</evidence>
<dbReference type="STRING" id="1544798.LH29_15755"/>
<name>A0A0D8J7L1_9BACT</name>
<evidence type="ECO:0000256" key="1">
    <source>
        <dbReference type="ARBA" id="ARBA00002663"/>
    </source>
</evidence>
<evidence type="ECO:0000256" key="2">
    <source>
        <dbReference type="ARBA" id="ARBA00022694"/>
    </source>
</evidence>
<dbReference type="InterPro" id="IPR020539">
    <property type="entry name" value="RNase_P_CS"/>
</dbReference>
<reference evidence="9 10" key="1">
    <citation type="submission" date="2014-09" db="EMBL/GenBank/DDBJ databases">
        <title>Draft Genome Sequence of Draconibacterium sp. JN14CK-3.</title>
        <authorList>
            <person name="Dong C."/>
            <person name="Lai Q."/>
            <person name="Shao Z."/>
        </authorList>
    </citation>
    <scope>NUCLEOTIDE SEQUENCE [LARGE SCALE GENOMIC DNA]</scope>
    <source>
        <strain evidence="9 10">JN14CK-3</strain>
    </source>
</reference>
<dbReference type="GO" id="GO:0001682">
    <property type="term" value="P:tRNA 5'-leader removal"/>
    <property type="evidence" value="ECO:0007669"/>
    <property type="project" value="UniProtKB-UniRule"/>
</dbReference>
<evidence type="ECO:0000256" key="8">
    <source>
        <dbReference type="NCBIfam" id="TIGR00188"/>
    </source>
</evidence>
<evidence type="ECO:0000313" key="9">
    <source>
        <dbReference type="EMBL" id="KJF42867.1"/>
    </source>
</evidence>
<dbReference type="Proteomes" id="UP000032544">
    <property type="component" value="Unassembled WGS sequence"/>
</dbReference>
<gene>
    <name evidence="7" type="primary">rnpA</name>
    <name evidence="9" type="ORF">LH29_15755</name>
</gene>
<proteinExistence type="inferred from homology"/>
<dbReference type="PANTHER" id="PTHR33992:SF1">
    <property type="entry name" value="RIBONUCLEASE P PROTEIN COMPONENT"/>
    <property type="match status" value="1"/>
</dbReference>
<evidence type="ECO:0000256" key="4">
    <source>
        <dbReference type="ARBA" id="ARBA00022759"/>
    </source>
</evidence>
<dbReference type="PANTHER" id="PTHR33992">
    <property type="entry name" value="RIBONUCLEASE P PROTEIN COMPONENT"/>
    <property type="match status" value="1"/>
</dbReference>
<dbReference type="EMBL" id="JRHC01000004">
    <property type="protein sequence ID" value="KJF42867.1"/>
    <property type="molecule type" value="Genomic_DNA"/>
</dbReference>
<comment type="function">
    <text evidence="1 7">RNaseP catalyzes the removal of the 5'-leader sequence from pre-tRNA to produce the mature 5'-terminus. It can also cleave other RNA substrates such as 4.5S RNA. The protein component plays an auxiliary but essential role in vivo by binding to the 5'-leader sequence and broadening the substrate specificity of the ribozyme.</text>
</comment>
<dbReference type="SUPFAM" id="SSF54211">
    <property type="entry name" value="Ribosomal protein S5 domain 2-like"/>
    <property type="match status" value="1"/>
</dbReference>
<dbReference type="GO" id="GO:0030677">
    <property type="term" value="C:ribonuclease P complex"/>
    <property type="evidence" value="ECO:0007669"/>
    <property type="project" value="TreeGrafter"/>
</dbReference>
<dbReference type="GO" id="GO:0004526">
    <property type="term" value="F:ribonuclease P activity"/>
    <property type="evidence" value="ECO:0007669"/>
    <property type="project" value="UniProtKB-UniRule"/>
</dbReference>
<comment type="caution">
    <text evidence="9">The sequence shown here is derived from an EMBL/GenBank/DDBJ whole genome shotgun (WGS) entry which is preliminary data.</text>
</comment>
<evidence type="ECO:0000256" key="6">
    <source>
        <dbReference type="ARBA" id="ARBA00022884"/>
    </source>
</evidence>
<dbReference type="GO" id="GO:0000049">
    <property type="term" value="F:tRNA binding"/>
    <property type="evidence" value="ECO:0007669"/>
    <property type="project" value="UniProtKB-UniRule"/>
</dbReference>
<protein>
    <recommendedName>
        <fullName evidence="7 8">Ribonuclease P protein component</fullName>
        <shortName evidence="7">RNase P protein</shortName>
        <shortName evidence="7">RNaseP protein</shortName>
        <ecNumber evidence="7 8">3.1.26.5</ecNumber>
    </recommendedName>
    <alternativeName>
        <fullName evidence="7">Protein C5</fullName>
    </alternativeName>
</protein>
<dbReference type="RefSeq" id="WP_045031924.1">
    <property type="nucleotide sequence ID" value="NZ_JRHC01000004.1"/>
</dbReference>
<dbReference type="Pfam" id="PF00825">
    <property type="entry name" value="Ribonuclease_P"/>
    <property type="match status" value="1"/>
</dbReference>
<dbReference type="EC" id="3.1.26.5" evidence="7 8"/>
<evidence type="ECO:0000256" key="5">
    <source>
        <dbReference type="ARBA" id="ARBA00022801"/>
    </source>
</evidence>
<evidence type="ECO:0000313" key="10">
    <source>
        <dbReference type="Proteomes" id="UP000032544"/>
    </source>
</evidence>
<evidence type="ECO:0000256" key="3">
    <source>
        <dbReference type="ARBA" id="ARBA00022722"/>
    </source>
</evidence>
<sequence length="141" mass="16139">MEAKEKIESPTSYTLKKVERLCSKKVIDKLFAEGESFLAFPIKVVYKVTELPQPVPVQAGFTVSKKIFKRAVKRNRIKRLMREAYRLNKQMLPPLADEQQMAVFFIFIGKELPKFVQVEKAMKKALSKLASSCAEAENKKA</sequence>
<keyword evidence="10" id="KW-1185">Reference proteome</keyword>
<dbReference type="InterPro" id="IPR020568">
    <property type="entry name" value="Ribosomal_Su5_D2-typ_SF"/>
</dbReference>
<comment type="similarity">
    <text evidence="7">Belongs to the RnpA family.</text>
</comment>
<comment type="subunit">
    <text evidence="7">Consists of a catalytic RNA component (M1 or rnpB) and a protein subunit.</text>
</comment>
<dbReference type="InterPro" id="IPR000100">
    <property type="entry name" value="RNase_P"/>
</dbReference>
<keyword evidence="3 7" id="KW-0540">Nuclease</keyword>